<protein>
    <submittedName>
        <fullName evidence="1">Uncharacterized protein</fullName>
    </submittedName>
</protein>
<dbReference type="RefSeq" id="WP_257636656.1">
    <property type="nucleotide sequence ID" value="NZ_JANIIC010000220.1"/>
</dbReference>
<reference evidence="1" key="1">
    <citation type="submission" date="2022-06" db="EMBL/GenBank/DDBJ databases">
        <title>WGS of actinobacteria.</title>
        <authorList>
            <person name="Thawai C."/>
        </authorList>
    </citation>
    <scope>NUCLEOTIDE SEQUENCE</scope>
    <source>
        <strain evidence="1">DSM 42010</strain>
    </source>
</reference>
<comment type="caution">
    <text evidence="1">The sequence shown here is derived from an EMBL/GenBank/DDBJ whole genome shotgun (WGS) entry which is preliminary data.</text>
</comment>
<gene>
    <name evidence="1" type="ORF">NQU54_48570</name>
</gene>
<dbReference type="AlphaFoldDB" id="A0A9X2M8A0"/>
<feature type="non-terminal residue" evidence="1">
    <location>
        <position position="101"/>
    </location>
</feature>
<sequence length="101" mass="11033">MLTLHMSALATVLADSRATALPDAPEKLSAYLLARERDHWARLHERGLLKADPNAMSQVIYIAALTGPLSYVEGTSALEAAPVELWEHPGRLIKDHAVCYA</sequence>
<dbReference type="Proteomes" id="UP001142400">
    <property type="component" value="Unassembled WGS sequence"/>
</dbReference>
<evidence type="ECO:0000313" key="1">
    <source>
        <dbReference type="EMBL" id="MCQ8836635.1"/>
    </source>
</evidence>
<accession>A0A9X2M8A0</accession>
<evidence type="ECO:0000313" key="2">
    <source>
        <dbReference type="Proteomes" id="UP001142400"/>
    </source>
</evidence>
<organism evidence="1 2">
    <name type="scientific">Streptomyces malaysiensis subsp. samsunensis</name>
    <dbReference type="NCBI Taxonomy" id="459658"/>
    <lineage>
        <taxon>Bacteria</taxon>
        <taxon>Bacillati</taxon>
        <taxon>Actinomycetota</taxon>
        <taxon>Actinomycetes</taxon>
        <taxon>Kitasatosporales</taxon>
        <taxon>Streptomycetaceae</taxon>
        <taxon>Streptomyces</taxon>
        <taxon>Streptomyces violaceusniger group</taxon>
    </lineage>
</organism>
<dbReference type="EMBL" id="JANIIC010000220">
    <property type="protein sequence ID" value="MCQ8836635.1"/>
    <property type="molecule type" value="Genomic_DNA"/>
</dbReference>
<keyword evidence="2" id="KW-1185">Reference proteome</keyword>
<name>A0A9X2M8A0_STRMQ</name>
<proteinExistence type="predicted"/>